<reference evidence="1 2" key="1">
    <citation type="submission" date="2022-04" db="EMBL/GenBank/DDBJ databases">
        <title>Hymenobacter sp. isolated from the air.</title>
        <authorList>
            <person name="Won M."/>
            <person name="Lee C.-M."/>
            <person name="Woen H.-Y."/>
            <person name="Kwon S.-W."/>
        </authorList>
    </citation>
    <scope>NUCLEOTIDE SEQUENCE [LARGE SCALE GENOMIC DNA]</scope>
    <source>
        <strain evidence="2">5116 S-27</strain>
    </source>
</reference>
<dbReference type="Proteomes" id="UP000831785">
    <property type="component" value="Chromosome"/>
</dbReference>
<protein>
    <recommendedName>
        <fullName evidence="3">Restriction endonuclease type IV Mrr domain-containing protein</fullName>
    </recommendedName>
</protein>
<gene>
    <name evidence="1" type="ORF">MUN80_13115</name>
</gene>
<evidence type="ECO:0000313" key="2">
    <source>
        <dbReference type="Proteomes" id="UP000831785"/>
    </source>
</evidence>
<organism evidence="1 2">
    <name type="scientific">Hymenobacter cellulosivorans</name>
    <dbReference type="NCBI Taxonomy" id="2932249"/>
    <lineage>
        <taxon>Bacteria</taxon>
        <taxon>Pseudomonadati</taxon>
        <taxon>Bacteroidota</taxon>
        <taxon>Cytophagia</taxon>
        <taxon>Cytophagales</taxon>
        <taxon>Hymenobacteraceae</taxon>
        <taxon>Hymenobacter</taxon>
    </lineage>
</organism>
<accession>A0ABY4F2B9</accession>
<proteinExistence type="predicted"/>
<dbReference type="RefSeq" id="WP_244713454.1">
    <property type="nucleotide sequence ID" value="NZ_CP095049.1"/>
</dbReference>
<sequence>MHSKVHQKPSSIMPDFKTEKRKTFDNEYVKVYLKNKTQFANVKTLLSELQSVRRVNITENSETDLTVYPSKIYSADEAIQEIEVSLEAFFSGSPIDPVIENKGLSSISEKAYFEIIDKISNFGQSLEKYKDLYDKFDEEGFRNFFLPYLNSISTRHTATGETFNKIGKTDILIQDENGLNVFIAECKLWKGEGEAEKAIDQLLSRYVTWRDEKIAIMFFNKTVKKFGDIIDKAIAAFKLHKNFKSYVGSRNSTSHSFIFANPDDPGKNINIELIMFNCI</sequence>
<evidence type="ECO:0000313" key="1">
    <source>
        <dbReference type="EMBL" id="UOQ50700.1"/>
    </source>
</evidence>
<keyword evidence="2" id="KW-1185">Reference proteome</keyword>
<name>A0ABY4F2B9_9BACT</name>
<dbReference type="EMBL" id="CP095049">
    <property type="protein sequence ID" value="UOQ50700.1"/>
    <property type="molecule type" value="Genomic_DNA"/>
</dbReference>
<evidence type="ECO:0008006" key="3">
    <source>
        <dbReference type="Google" id="ProtNLM"/>
    </source>
</evidence>